<dbReference type="Gene3D" id="3.40.50.300">
    <property type="entry name" value="P-loop containing nucleotide triphosphate hydrolases"/>
    <property type="match status" value="1"/>
</dbReference>
<dbReference type="EMBL" id="KZ993826">
    <property type="protein sequence ID" value="RKO94747.1"/>
    <property type="molecule type" value="Genomic_DNA"/>
</dbReference>
<dbReference type="OrthoDB" id="243313at2759"/>
<dbReference type="InterPro" id="IPR027417">
    <property type="entry name" value="P-loop_NTPase"/>
</dbReference>
<gene>
    <name evidence="1" type="ORF">BDK51DRAFT_52617</name>
</gene>
<reference evidence="2" key="1">
    <citation type="journal article" date="2018" name="Nat. Microbiol.">
        <title>Leveraging single-cell genomics to expand the fungal tree of life.</title>
        <authorList>
            <person name="Ahrendt S.R."/>
            <person name="Quandt C.A."/>
            <person name="Ciobanu D."/>
            <person name="Clum A."/>
            <person name="Salamov A."/>
            <person name="Andreopoulos B."/>
            <person name="Cheng J.F."/>
            <person name="Woyke T."/>
            <person name="Pelin A."/>
            <person name="Henrissat B."/>
            <person name="Reynolds N.K."/>
            <person name="Benny G.L."/>
            <person name="Smith M.E."/>
            <person name="James T.Y."/>
            <person name="Grigoriev I.V."/>
        </authorList>
    </citation>
    <scope>NUCLEOTIDE SEQUENCE [LARGE SCALE GENOMIC DNA]</scope>
</reference>
<sequence>MSPKKGTQEYVFIDSPGQIEVFTWSSSGDIIAKALGGGRCGSDTWTNSHKTFTALDDPFLKAEEKQTYRPSRLHEKFKV</sequence>
<accession>A0A4V1ISU2</accession>
<dbReference type="Proteomes" id="UP000269721">
    <property type="component" value="Unassembled WGS sequence"/>
</dbReference>
<evidence type="ECO:0000313" key="2">
    <source>
        <dbReference type="Proteomes" id="UP000269721"/>
    </source>
</evidence>
<dbReference type="AlphaFoldDB" id="A0A4V1ISU2"/>
<keyword evidence="2" id="KW-1185">Reference proteome</keyword>
<evidence type="ECO:0000313" key="1">
    <source>
        <dbReference type="EMBL" id="RKO94747.1"/>
    </source>
</evidence>
<protein>
    <submittedName>
        <fullName evidence="1">Uncharacterized protein</fullName>
    </submittedName>
</protein>
<organism evidence="1 2">
    <name type="scientific">Blyttiomyces helicus</name>
    <dbReference type="NCBI Taxonomy" id="388810"/>
    <lineage>
        <taxon>Eukaryota</taxon>
        <taxon>Fungi</taxon>
        <taxon>Fungi incertae sedis</taxon>
        <taxon>Chytridiomycota</taxon>
        <taxon>Chytridiomycota incertae sedis</taxon>
        <taxon>Chytridiomycetes</taxon>
        <taxon>Chytridiomycetes incertae sedis</taxon>
        <taxon>Blyttiomyces</taxon>
    </lineage>
</organism>
<name>A0A4V1ISU2_9FUNG</name>
<proteinExistence type="predicted"/>